<dbReference type="InterPro" id="IPR000914">
    <property type="entry name" value="SBP_5_dom"/>
</dbReference>
<evidence type="ECO:0000259" key="6">
    <source>
        <dbReference type="Pfam" id="PF00496"/>
    </source>
</evidence>
<dbReference type="Pfam" id="PF00496">
    <property type="entry name" value="SBP_bac_5"/>
    <property type="match status" value="1"/>
</dbReference>
<evidence type="ECO:0000313" key="8">
    <source>
        <dbReference type="Proteomes" id="UP000787672"/>
    </source>
</evidence>
<evidence type="ECO:0000256" key="2">
    <source>
        <dbReference type="ARBA" id="ARBA00005695"/>
    </source>
</evidence>
<dbReference type="Proteomes" id="UP000787672">
    <property type="component" value="Unassembled WGS sequence"/>
</dbReference>
<dbReference type="PROSITE" id="PS51257">
    <property type="entry name" value="PROKAR_LIPOPROTEIN"/>
    <property type="match status" value="1"/>
</dbReference>
<comment type="similarity">
    <text evidence="2">Belongs to the bacterial solute-binding protein 5 family.</text>
</comment>
<feature type="signal peptide" evidence="5">
    <location>
        <begin position="1"/>
        <end position="21"/>
    </location>
</feature>
<comment type="caution">
    <text evidence="7">The sequence shown here is derived from an EMBL/GenBank/DDBJ whole genome shotgun (WGS) entry which is preliminary data.</text>
</comment>
<dbReference type="EMBL" id="JAHLQN010000001">
    <property type="protein sequence ID" value="MBU5628079.1"/>
    <property type="molecule type" value="Genomic_DNA"/>
</dbReference>
<keyword evidence="8" id="KW-1185">Reference proteome</keyword>
<dbReference type="PANTHER" id="PTHR30290:SF10">
    <property type="entry name" value="PERIPLASMIC OLIGOPEPTIDE-BINDING PROTEIN-RELATED"/>
    <property type="match status" value="1"/>
</dbReference>
<dbReference type="CDD" id="cd08504">
    <property type="entry name" value="PBP2_OppA"/>
    <property type="match status" value="1"/>
</dbReference>
<evidence type="ECO:0000313" key="7">
    <source>
        <dbReference type="EMBL" id="MBU5628079.1"/>
    </source>
</evidence>
<evidence type="ECO:0000256" key="3">
    <source>
        <dbReference type="ARBA" id="ARBA00022448"/>
    </source>
</evidence>
<dbReference type="RefSeq" id="WP_216633370.1">
    <property type="nucleotide sequence ID" value="NZ_JAHLQN010000001.1"/>
</dbReference>
<feature type="chain" id="PRO_5047252062" evidence="5">
    <location>
        <begin position="22"/>
        <end position="538"/>
    </location>
</feature>
<dbReference type="PIRSF" id="PIRSF002741">
    <property type="entry name" value="MppA"/>
    <property type="match status" value="1"/>
</dbReference>
<feature type="domain" description="Solute-binding protein family 5" evidence="6">
    <location>
        <begin position="76"/>
        <end position="457"/>
    </location>
</feature>
<protein>
    <submittedName>
        <fullName evidence="7">Peptide ABC transporter substrate-binding protein</fullName>
    </submittedName>
</protein>
<reference evidence="7 8" key="1">
    <citation type="submission" date="2021-06" db="EMBL/GenBank/DDBJ databases">
        <authorList>
            <person name="Sun Q."/>
            <person name="Li D."/>
        </authorList>
    </citation>
    <scope>NUCLEOTIDE SEQUENCE [LARGE SCALE GENOMIC DNA]</scope>
    <source>
        <strain evidence="7 8">MSJ-2</strain>
    </source>
</reference>
<comment type="subcellular location">
    <subcellularLocation>
        <location evidence="1">Cell envelope</location>
    </subcellularLocation>
</comment>
<evidence type="ECO:0000256" key="5">
    <source>
        <dbReference type="SAM" id="SignalP"/>
    </source>
</evidence>
<name>A0ABS6FCS4_9FIRM</name>
<sequence length="538" mass="58121">MKRRMVLCALMSLLLLTGCGAGQGSAFSLNASIAGQVDTLDPAMAVGQANETVVLHLYENLMRTVLTPSEETELAGGAAKSYNEETNHDGTVTYTFQLRPEARWSDGERVTAQDFVYAWQRLVDPAQGSPNHTLLEMVQGYQQVRAGAGVSELGVEARDEDTLIVTLGYKCPYFITEVCTAAATMPVREDLVREGWGQDWESSVTNGAYQVGALREGEYLTVEANEQYHESRSGGPESIRFYLADTVEDAYALFLDNTADFVSPIPDQRLAERLENKLYVQPQGLSTYTVLMNNANEAFADPQVRRAFSLSIDRAALSEIAGPGAVAARGLVPGGVMETKEESFRSCGGDLLSTDRAYGDNCEAARESLAQAGYADGASFPAVEYLYVDEGDAAEVAQAVVQMWKEQLGVQVSARAVSGQEMEEALANGTYGLAAVEITSPVADAMGFLERWESGNEHNFAGYSNSAFDTLMTVVRSATDELARVACLHDAETLLLEDAALAPLYSVGSDGESQYGFSGFYQDSMGHWYLGSVALTLT</sequence>
<proteinExistence type="inferred from homology"/>
<evidence type="ECO:0000256" key="4">
    <source>
        <dbReference type="ARBA" id="ARBA00022729"/>
    </source>
</evidence>
<organism evidence="7 8">
    <name type="scientific">Dysosmobacter acutus</name>
    <dbReference type="NCBI Taxonomy" id="2841504"/>
    <lineage>
        <taxon>Bacteria</taxon>
        <taxon>Bacillati</taxon>
        <taxon>Bacillota</taxon>
        <taxon>Clostridia</taxon>
        <taxon>Eubacteriales</taxon>
        <taxon>Oscillospiraceae</taxon>
        <taxon>Dysosmobacter</taxon>
    </lineage>
</organism>
<keyword evidence="3" id="KW-0813">Transport</keyword>
<dbReference type="InterPro" id="IPR039424">
    <property type="entry name" value="SBP_5"/>
</dbReference>
<dbReference type="InterPro" id="IPR030678">
    <property type="entry name" value="Peptide/Ni-bd"/>
</dbReference>
<dbReference type="PANTHER" id="PTHR30290">
    <property type="entry name" value="PERIPLASMIC BINDING COMPONENT OF ABC TRANSPORTER"/>
    <property type="match status" value="1"/>
</dbReference>
<keyword evidence="4 5" id="KW-0732">Signal</keyword>
<evidence type="ECO:0000256" key="1">
    <source>
        <dbReference type="ARBA" id="ARBA00004196"/>
    </source>
</evidence>
<gene>
    <name evidence="7" type="ORF">KQI82_14295</name>
</gene>
<accession>A0ABS6FCS4</accession>